<dbReference type="SUPFAM" id="SSF48452">
    <property type="entry name" value="TPR-like"/>
    <property type="match status" value="1"/>
</dbReference>
<comment type="similarity">
    <text evidence="2">Belongs to the SusD family.</text>
</comment>
<evidence type="ECO:0000313" key="8">
    <source>
        <dbReference type="EMBL" id="RAJ85383.1"/>
    </source>
</evidence>
<protein>
    <submittedName>
        <fullName evidence="8">SusD-like starch-binding protein associating with outer membrane</fullName>
    </submittedName>
</protein>
<evidence type="ECO:0000256" key="5">
    <source>
        <dbReference type="ARBA" id="ARBA00023237"/>
    </source>
</evidence>
<evidence type="ECO:0000256" key="3">
    <source>
        <dbReference type="ARBA" id="ARBA00022729"/>
    </source>
</evidence>
<dbReference type="InterPro" id="IPR033985">
    <property type="entry name" value="SusD-like_N"/>
</dbReference>
<evidence type="ECO:0000256" key="4">
    <source>
        <dbReference type="ARBA" id="ARBA00023136"/>
    </source>
</evidence>
<name>A0A327W7N2_9BACT</name>
<evidence type="ECO:0000313" key="9">
    <source>
        <dbReference type="Proteomes" id="UP000249819"/>
    </source>
</evidence>
<keyword evidence="9" id="KW-1185">Reference proteome</keyword>
<sequence length="483" mass="54908">MKKRYLYIAAVALLAGTSCKKYLEQAPDQRAALNSPEKVSELLVTAYPNGSYFTFAEAMSDNAMDVSTTGIQDPKNADAYFWKDVTSTAQDGPTWYWNACYSAIAAANQALDVCNKASNPKDYLGQKGEALVARAYSHFMLVCLYSKAYDPATATTDVGIPYVTEPEKVVVKQYDRKTVAYVYEMIEKDLKEGIPLLNDKYSVPAYHFTRRAAHAFAARFYLWKRDYDKVIEESNLAFPSNDFAANFRPWLNYQSGTVTTTDLQNFYTNATNPGNLLLGEAVSSYGIYYYRYQYAMSQNRCIQLISPFGNQWNALKVYSTSSTFYFVMKYLAYFKRSSINANTGVYYTMCPLLTTEETLLNRAEASINKELYTNALDDINALIRARITNYNTTTHLITDARIMTYYAARTTDKKEAYRMALLDVKRAEFVNEGMRWMDILRLKMPVTHTNSKGDVFELAADDKRKLLQLPEEVTLSGVPLNPR</sequence>
<dbReference type="InterPro" id="IPR012944">
    <property type="entry name" value="SusD_RagB_dom"/>
</dbReference>
<keyword evidence="3" id="KW-0732">Signal</keyword>
<evidence type="ECO:0000259" key="6">
    <source>
        <dbReference type="Pfam" id="PF07980"/>
    </source>
</evidence>
<comment type="subcellular location">
    <subcellularLocation>
        <location evidence="1">Cell outer membrane</location>
    </subcellularLocation>
</comment>
<dbReference type="Pfam" id="PF07980">
    <property type="entry name" value="SusD_RagB"/>
    <property type="match status" value="1"/>
</dbReference>
<organism evidence="8 9">
    <name type="scientific">Chitinophaga dinghuensis</name>
    <dbReference type="NCBI Taxonomy" id="1539050"/>
    <lineage>
        <taxon>Bacteria</taxon>
        <taxon>Pseudomonadati</taxon>
        <taxon>Bacteroidota</taxon>
        <taxon>Chitinophagia</taxon>
        <taxon>Chitinophagales</taxon>
        <taxon>Chitinophagaceae</taxon>
        <taxon>Chitinophaga</taxon>
    </lineage>
</organism>
<dbReference type="InterPro" id="IPR011990">
    <property type="entry name" value="TPR-like_helical_dom_sf"/>
</dbReference>
<dbReference type="AlphaFoldDB" id="A0A327W7N2"/>
<comment type="caution">
    <text evidence="8">The sequence shown here is derived from an EMBL/GenBank/DDBJ whole genome shotgun (WGS) entry which is preliminary data.</text>
</comment>
<keyword evidence="4" id="KW-0472">Membrane</keyword>
<proteinExistence type="inferred from homology"/>
<dbReference type="EMBL" id="QLMA01000002">
    <property type="protein sequence ID" value="RAJ85383.1"/>
    <property type="molecule type" value="Genomic_DNA"/>
</dbReference>
<feature type="domain" description="RagB/SusD" evidence="6">
    <location>
        <begin position="315"/>
        <end position="452"/>
    </location>
</feature>
<dbReference type="RefSeq" id="WP_111591049.1">
    <property type="nucleotide sequence ID" value="NZ_QLMA01000002.1"/>
</dbReference>
<dbReference type="GO" id="GO:0009279">
    <property type="term" value="C:cell outer membrane"/>
    <property type="evidence" value="ECO:0007669"/>
    <property type="project" value="UniProtKB-SubCell"/>
</dbReference>
<gene>
    <name evidence="8" type="ORF">CLV59_10285</name>
</gene>
<keyword evidence="5" id="KW-0998">Cell outer membrane</keyword>
<dbReference type="OrthoDB" id="1147023at2"/>
<evidence type="ECO:0000256" key="1">
    <source>
        <dbReference type="ARBA" id="ARBA00004442"/>
    </source>
</evidence>
<dbReference type="Proteomes" id="UP000249819">
    <property type="component" value="Unassembled WGS sequence"/>
</dbReference>
<accession>A0A327W7N2</accession>
<dbReference type="Gene3D" id="1.25.40.390">
    <property type="match status" value="2"/>
</dbReference>
<reference evidence="8 9" key="1">
    <citation type="submission" date="2018-06" db="EMBL/GenBank/DDBJ databases">
        <title>Genomic Encyclopedia of Archaeal and Bacterial Type Strains, Phase II (KMG-II): from individual species to whole genera.</title>
        <authorList>
            <person name="Goeker M."/>
        </authorList>
    </citation>
    <scope>NUCLEOTIDE SEQUENCE [LARGE SCALE GENOMIC DNA]</scope>
    <source>
        <strain evidence="8 9">DSM 29821</strain>
    </source>
</reference>
<feature type="domain" description="SusD-like N-terminal" evidence="7">
    <location>
        <begin position="21"/>
        <end position="222"/>
    </location>
</feature>
<evidence type="ECO:0000259" key="7">
    <source>
        <dbReference type="Pfam" id="PF14322"/>
    </source>
</evidence>
<dbReference type="Pfam" id="PF14322">
    <property type="entry name" value="SusD-like_3"/>
    <property type="match status" value="1"/>
</dbReference>
<dbReference type="PROSITE" id="PS51257">
    <property type="entry name" value="PROKAR_LIPOPROTEIN"/>
    <property type="match status" value="1"/>
</dbReference>
<evidence type="ECO:0000256" key="2">
    <source>
        <dbReference type="ARBA" id="ARBA00006275"/>
    </source>
</evidence>